<dbReference type="Proteomes" id="UP000800096">
    <property type="component" value="Unassembled WGS sequence"/>
</dbReference>
<dbReference type="EMBL" id="ML979134">
    <property type="protein sequence ID" value="KAF1917821.1"/>
    <property type="molecule type" value="Genomic_DNA"/>
</dbReference>
<dbReference type="PANTHER" id="PTHR31306:SF3">
    <property type="entry name" value="NUCLEOTIDE-DIPHOSPHO-SUGAR TRANSFERASE DOMAIN-CONTAINING PROTEIN"/>
    <property type="match status" value="1"/>
</dbReference>
<feature type="domain" description="Nucleotide-diphospho-sugar transferase" evidence="3">
    <location>
        <begin position="125"/>
        <end position="266"/>
    </location>
</feature>
<dbReference type="InterPro" id="IPR005069">
    <property type="entry name" value="Nucl-diP-sugar_transferase"/>
</dbReference>
<name>A0A6A5QQ06_AMPQU</name>
<sequence>MSSLYNVTNTAGALLHHALINKPTIREAFQTLYDVIKHPVGADSYTDASGQVFQIKEDGPYWTESLKEQILIVDIDTRVPQGENELWNKGRMNWETLKDQGDGGMISASQMNHFLYAQIHGYDYRFFHAHEMEGLHNTWVKPHVLYNLLSSYKFVIFVDADATFQHLEVPFEWMFNRWGITRETSIAMPVDVRQMMGGNNHIGEDERGNMEQNTGVVVAQALPHTFELLKAWKECPQETKYPGCGRWKQEWAHEQRAFSLYIRYDFNPNGTNIVDIPCDNAMGFPGLGDNSCIADDCKGQFIRHHTIAKSMTKRSTEIAMLQSITDVARKELMRNKNTYLIEETKLERLRELDQAAGSLVVDTSAGPGA</sequence>
<organism evidence="4 5">
    <name type="scientific">Ampelomyces quisqualis</name>
    <name type="common">Powdery mildew agent</name>
    <dbReference type="NCBI Taxonomy" id="50730"/>
    <lineage>
        <taxon>Eukaryota</taxon>
        <taxon>Fungi</taxon>
        <taxon>Dikarya</taxon>
        <taxon>Ascomycota</taxon>
        <taxon>Pezizomycotina</taxon>
        <taxon>Dothideomycetes</taxon>
        <taxon>Pleosporomycetidae</taxon>
        <taxon>Pleosporales</taxon>
        <taxon>Pleosporineae</taxon>
        <taxon>Phaeosphaeriaceae</taxon>
        <taxon>Ampelomyces</taxon>
    </lineage>
</organism>
<dbReference type="GO" id="GO:0016757">
    <property type="term" value="F:glycosyltransferase activity"/>
    <property type="evidence" value="ECO:0007669"/>
    <property type="project" value="UniProtKB-KW"/>
</dbReference>
<evidence type="ECO:0000259" key="3">
    <source>
        <dbReference type="Pfam" id="PF03407"/>
    </source>
</evidence>
<dbReference type="InterPro" id="IPR008630">
    <property type="entry name" value="Glyco_trans_34"/>
</dbReference>
<dbReference type="OrthoDB" id="3763672at2759"/>
<accession>A0A6A5QQ06</accession>
<protein>
    <recommendedName>
        <fullName evidence="3">Nucleotide-diphospho-sugar transferase domain-containing protein</fullName>
    </recommendedName>
</protein>
<dbReference type="AlphaFoldDB" id="A0A6A5QQ06"/>
<evidence type="ECO:0000256" key="2">
    <source>
        <dbReference type="ARBA" id="ARBA00022679"/>
    </source>
</evidence>
<keyword evidence="5" id="KW-1185">Reference proteome</keyword>
<gene>
    <name evidence="4" type="ORF">BDU57DRAFT_586423</name>
</gene>
<keyword evidence="2" id="KW-0808">Transferase</keyword>
<dbReference type="GO" id="GO:0006487">
    <property type="term" value="P:protein N-linked glycosylation"/>
    <property type="evidence" value="ECO:0007669"/>
    <property type="project" value="TreeGrafter"/>
</dbReference>
<evidence type="ECO:0000256" key="1">
    <source>
        <dbReference type="ARBA" id="ARBA00022676"/>
    </source>
</evidence>
<proteinExistence type="predicted"/>
<dbReference type="GO" id="GO:0000139">
    <property type="term" value="C:Golgi membrane"/>
    <property type="evidence" value="ECO:0007669"/>
    <property type="project" value="TreeGrafter"/>
</dbReference>
<keyword evidence="1" id="KW-0328">Glycosyltransferase</keyword>
<reference evidence="4" key="1">
    <citation type="journal article" date="2020" name="Stud. Mycol.">
        <title>101 Dothideomycetes genomes: a test case for predicting lifestyles and emergence of pathogens.</title>
        <authorList>
            <person name="Haridas S."/>
            <person name="Albert R."/>
            <person name="Binder M."/>
            <person name="Bloem J."/>
            <person name="Labutti K."/>
            <person name="Salamov A."/>
            <person name="Andreopoulos B."/>
            <person name="Baker S."/>
            <person name="Barry K."/>
            <person name="Bills G."/>
            <person name="Bluhm B."/>
            <person name="Cannon C."/>
            <person name="Castanera R."/>
            <person name="Culley D."/>
            <person name="Daum C."/>
            <person name="Ezra D."/>
            <person name="Gonzalez J."/>
            <person name="Henrissat B."/>
            <person name="Kuo A."/>
            <person name="Liang C."/>
            <person name="Lipzen A."/>
            <person name="Lutzoni F."/>
            <person name="Magnuson J."/>
            <person name="Mondo S."/>
            <person name="Nolan M."/>
            <person name="Ohm R."/>
            <person name="Pangilinan J."/>
            <person name="Park H.-J."/>
            <person name="Ramirez L."/>
            <person name="Alfaro M."/>
            <person name="Sun H."/>
            <person name="Tritt A."/>
            <person name="Yoshinaga Y."/>
            <person name="Zwiers L.-H."/>
            <person name="Turgeon B."/>
            <person name="Goodwin S."/>
            <person name="Spatafora J."/>
            <person name="Crous P."/>
            <person name="Grigoriev I."/>
        </authorList>
    </citation>
    <scope>NUCLEOTIDE SEQUENCE</scope>
    <source>
        <strain evidence="4">HMLAC05119</strain>
    </source>
</reference>
<evidence type="ECO:0000313" key="5">
    <source>
        <dbReference type="Proteomes" id="UP000800096"/>
    </source>
</evidence>
<evidence type="ECO:0000313" key="4">
    <source>
        <dbReference type="EMBL" id="KAF1917821.1"/>
    </source>
</evidence>
<dbReference type="PANTHER" id="PTHR31306">
    <property type="entry name" value="ALPHA-1,6-MANNOSYLTRANSFERASE MNN11-RELATED"/>
    <property type="match status" value="1"/>
</dbReference>
<dbReference type="Pfam" id="PF03407">
    <property type="entry name" value="Nucleotid_trans"/>
    <property type="match status" value="1"/>
</dbReference>